<evidence type="ECO:0000256" key="7">
    <source>
        <dbReference type="ARBA" id="ARBA00023136"/>
    </source>
</evidence>
<keyword evidence="6 8" id="KW-1133">Transmembrane helix</keyword>
<gene>
    <name evidence="9" type="ORF">JOF53_004247</name>
</gene>
<protein>
    <submittedName>
        <fullName evidence="9">Iron complex transport system permease protein</fullName>
    </submittedName>
</protein>
<keyword evidence="3" id="KW-0813">Transport</keyword>
<dbReference type="InterPro" id="IPR000522">
    <property type="entry name" value="ABC_transptr_permease_BtuC"/>
</dbReference>
<feature type="transmembrane region" description="Helical" evidence="8">
    <location>
        <begin position="113"/>
        <end position="131"/>
    </location>
</feature>
<dbReference type="Gene3D" id="1.10.3470.10">
    <property type="entry name" value="ABC transporter involved in vitamin B12 uptake, BtuC"/>
    <property type="match status" value="1"/>
</dbReference>
<evidence type="ECO:0000256" key="1">
    <source>
        <dbReference type="ARBA" id="ARBA00004651"/>
    </source>
</evidence>
<evidence type="ECO:0000256" key="6">
    <source>
        <dbReference type="ARBA" id="ARBA00022989"/>
    </source>
</evidence>
<feature type="transmembrane region" description="Helical" evidence="8">
    <location>
        <begin position="143"/>
        <end position="161"/>
    </location>
</feature>
<dbReference type="PANTHER" id="PTHR30472:SF24">
    <property type="entry name" value="FERRIC ENTEROBACTIN TRANSPORT SYSTEM PERMEASE PROTEIN FEPG"/>
    <property type="match status" value="1"/>
</dbReference>
<evidence type="ECO:0000313" key="9">
    <source>
        <dbReference type="EMBL" id="MBP2475375.1"/>
    </source>
</evidence>
<dbReference type="InterPro" id="IPR037294">
    <property type="entry name" value="ABC_BtuC-like"/>
</dbReference>
<keyword evidence="10" id="KW-1185">Reference proteome</keyword>
<feature type="transmembrane region" description="Helical" evidence="8">
    <location>
        <begin position="306"/>
        <end position="326"/>
    </location>
</feature>
<evidence type="ECO:0000256" key="2">
    <source>
        <dbReference type="ARBA" id="ARBA00007935"/>
    </source>
</evidence>
<accession>A0ABS5AI48</accession>
<dbReference type="Pfam" id="PF01032">
    <property type="entry name" value="FecCD"/>
    <property type="match status" value="1"/>
</dbReference>
<sequence length="339" mass="33947">MTRRFALPVLVVLLAASSLAELVSGSSLGPLTALRALFGEGTETQLLIVHELRLPRTLIAIGTGACLGLAGVVLQAVLRNPMASPEVTGVGSGAVLGAVAATVAGLADLPAALTALAVLGGVVGGASLWLVAGRVGADPMRLVVLGVMVSAVLAGLSLVLLTARPQLAGAAARWLVGTINARTWEHWHALWPWLLVVLLLFLLVGPALDLLAVDDDHARGLGLAVTPWRVFALLGAVLATAAAVGAVGAVAFVGLLAPHAARALAGAEHRLLLPAAALAGAVCVTGADFLAQNLTALVPMVGSQRLGIPVGAVTALAGAVVLIVVARRYSSALAGRDSS</sequence>
<dbReference type="SUPFAM" id="SSF81345">
    <property type="entry name" value="ABC transporter involved in vitamin B12 uptake, BtuC"/>
    <property type="match status" value="1"/>
</dbReference>
<feature type="transmembrane region" description="Helical" evidence="8">
    <location>
        <begin position="190"/>
        <end position="208"/>
    </location>
</feature>
<reference evidence="9 10" key="1">
    <citation type="submission" date="2021-03" db="EMBL/GenBank/DDBJ databases">
        <title>Sequencing the genomes of 1000 actinobacteria strains.</title>
        <authorList>
            <person name="Klenk H.-P."/>
        </authorList>
    </citation>
    <scope>NUCLEOTIDE SEQUENCE [LARGE SCALE GENOMIC DNA]</scope>
    <source>
        <strain evidence="9 10">DSM 44580</strain>
    </source>
</reference>
<feature type="transmembrane region" description="Helical" evidence="8">
    <location>
        <begin position="271"/>
        <end position="291"/>
    </location>
</feature>
<name>A0ABS5AI48_9PSEU</name>
<proteinExistence type="inferred from homology"/>
<keyword evidence="5 8" id="KW-0812">Transmembrane</keyword>
<dbReference type="RefSeq" id="WP_086780419.1">
    <property type="nucleotide sequence ID" value="NZ_JAGIOO010000001.1"/>
</dbReference>
<dbReference type="EMBL" id="JAGIOO010000001">
    <property type="protein sequence ID" value="MBP2475375.1"/>
    <property type="molecule type" value="Genomic_DNA"/>
</dbReference>
<evidence type="ECO:0000256" key="8">
    <source>
        <dbReference type="SAM" id="Phobius"/>
    </source>
</evidence>
<dbReference type="CDD" id="cd06550">
    <property type="entry name" value="TM_ABC_iron-siderophores_like"/>
    <property type="match status" value="1"/>
</dbReference>
<keyword evidence="7 8" id="KW-0472">Membrane</keyword>
<comment type="subcellular location">
    <subcellularLocation>
        <location evidence="1">Cell membrane</location>
        <topology evidence="1">Multi-pass membrane protein</topology>
    </subcellularLocation>
</comment>
<comment type="similarity">
    <text evidence="2">Belongs to the binding-protein-dependent transport system permease family. FecCD subfamily.</text>
</comment>
<dbReference type="Proteomes" id="UP001519363">
    <property type="component" value="Unassembled WGS sequence"/>
</dbReference>
<evidence type="ECO:0000313" key="10">
    <source>
        <dbReference type="Proteomes" id="UP001519363"/>
    </source>
</evidence>
<evidence type="ECO:0000256" key="5">
    <source>
        <dbReference type="ARBA" id="ARBA00022692"/>
    </source>
</evidence>
<dbReference type="PANTHER" id="PTHR30472">
    <property type="entry name" value="FERRIC ENTEROBACTIN TRANSPORT SYSTEM PERMEASE PROTEIN"/>
    <property type="match status" value="1"/>
</dbReference>
<organism evidence="9 10">
    <name type="scientific">Crossiella equi</name>
    <dbReference type="NCBI Taxonomy" id="130796"/>
    <lineage>
        <taxon>Bacteria</taxon>
        <taxon>Bacillati</taxon>
        <taxon>Actinomycetota</taxon>
        <taxon>Actinomycetes</taxon>
        <taxon>Pseudonocardiales</taxon>
        <taxon>Pseudonocardiaceae</taxon>
        <taxon>Crossiella</taxon>
    </lineage>
</organism>
<evidence type="ECO:0000256" key="4">
    <source>
        <dbReference type="ARBA" id="ARBA00022475"/>
    </source>
</evidence>
<comment type="caution">
    <text evidence="9">The sequence shown here is derived from an EMBL/GenBank/DDBJ whole genome shotgun (WGS) entry which is preliminary data.</text>
</comment>
<feature type="transmembrane region" description="Helical" evidence="8">
    <location>
        <begin position="57"/>
        <end position="78"/>
    </location>
</feature>
<evidence type="ECO:0000256" key="3">
    <source>
        <dbReference type="ARBA" id="ARBA00022448"/>
    </source>
</evidence>
<feature type="transmembrane region" description="Helical" evidence="8">
    <location>
        <begin position="228"/>
        <end position="259"/>
    </location>
</feature>
<keyword evidence="4" id="KW-1003">Cell membrane</keyword>
<feature type="transmembrane region" description="Helical" evidence="8">
    <location>
        <begin position="90"/>
        <end position="107"/>
    </location>
</feature>